<accession>A0A7W9BHP8</accession>
<evidence type="ECO:0000256" key="3">
    <source>
        <dbReference type="ARBA" id="ARBA00022723"/>
    </source>
</evidence>
<dbReference type="Proteomes" id="UP000535415">
    <property type="component" value="Unassembled WGS sequence"/>
</dbReference>
<dbReference type="Gene3D" id="2.70.70.10">
    <property type="entry name" value="Glucose Permease (Domain IIA)"/>
    <property type="match status" value="1"/>
</dbReference>
<keyword evidence="5" id="KW-0862">Zinc</keyword>
<feature type="domain" description="M23ase beta-sheet core" evidence="8">
    <location>
        <begin position="256"/>
        <end position="363"/>
    </location>
</feature>
<keyword evidence="7" id="KW-0732">Signal</keyword>
<protein>
    <submittedName>
        <fullName evidence="9">Septal ring factor EnvC (AmiA/AmiB activator)</fullName>
    </submittedName>
</protein>
<keyword evidence="10" id="KW-1185">Reference proteome</keyword>
<dbReference type="GO" id="GO:0004222">
    <property type="term" value="F:metalloendopeptidase activity"/>
    <property type="evidence" value="ECO:0007669"/>
    <property type="project" value="TreeGrafter"/>
</dbReference>
<evidence type="ECO:0000256" key="4">
    <source>
        <dbReference type="ARBA" id="ARBA00022801"/>
    </source>
</evidence>
<keyword evidence="4" id="KW-0378">Hydrolase</keyword>
<gene>
    <name evidence="9" type="ORF">FHS72_000255</name>
</gene>
<feature type="chain" id="PRO_5031161952" evidence="7">
    <location>
        <begin position="18"/>
        <end position="370"/>
    </location>
</feature>
<organism evidence="9 10">
    <name type="scientific">Yoonia ponticola</name>
    <dbReference type="NCBI Taxonomy" id="1524255"/>
    <lineage>
        <taxon>Bacteria</taxon>
        <taxon>Pseudomonadati</taxon>
        <taxon>Pseudomonadota</taxon>
        <taxon>Alphaproteobacteria</taxon>
        <taxon>Rhodobacterales</taxon>
        <taxon>Paracoccaceae</taxon>
        <taxon>Yoonia</taxon>
    </lineage>
</organism>
<proteinExistence type="predicted"/>
<sequence length="370" mass="38279">MIRILAILLALAGPVSAQDDPASAALAAAEQLTRAGLALSDATGGRNRVAALTEAVKGYEDGLIAMRDGLRRVAIRQQTLEASLDAKSAEIGKLLGVLQSISRAPAPLLLLHPTGPTGTARSGMIVAEVTPALHAEADALKTQLQEIAVLQVLQETAEETLSLGLHGAQNARTALSLAIQERTDLPQRFVEDQEQTALLLASTDTLDSFAQGLEQATLPGPENTDALAAKGALPIPVQGQILRGYNAADAAGVARPGVIIATRPRAIVTSPTPATILFRGPLLDYGNVVIIEPTADVMFIFAGLAEVYGEVGEIIGSGAPLGLLGGSSPQSDAESTGISQSNAGTQSQTLYLEVRDGQTPVNPATWFAIE</sequence>
<evidence type="ECO:0000256" key="1">
    <source>
        <dbReference type="ARBA" id="ARBA00001947"/>
    </source>
</evidence>
<dbReference type="EMBL" id="JACIJM010000001">
    <property type="protein sequence ID" value="MBB5720651.1"/>
    <property type="molecule type" value="Genomic_DNA"/>
</dbReference>
<name>A0A7W9BHP8_9RHOB</name>
<evidence type="ECO:0000256" key="2">
    <source>
        <dbReference type="ARBA" id="ARBA00022670"/>
    </source>
</evidence>
<keyword evidence="2" id="KW-0645">Protease</keyword>
<dbReference type="InterPro" id="IPR016047">
    <property type="entry name" value="M23ase_b-sheet_dom"/>
</dbReference>
<dbReference type="InterPro" id="IPR011055">
    <property type="entry name" value="Dup_hybrid_motif"/>
</dbReference>
<keyword evidence="3" id="KW-0479">Metal-binding</keyword>
<reference evidence="9 10" key="1">
    <citation type="submission" date="2020-08" db="EMBL/GenBank/DDBJ databases">
        <title>Genomic Encyclopedia of Type Strains, Phase IV (KMG-IV): sequencing the most valuable type-strain genomes for metagenomic binning, comparative biology and taxonomic classification.</title>
        <authorList>
            <person name="Goeker M."/>
        </authorList>
    </citation>
    <scope>NUCLEOTIDE SEQUENCE [LARGE SCALE GENOMIC DNA]</scope>
    <source>
        <strain evidence="9 10">DSM 101064</strain>
    </source>
</reference>
<evidence type="ECO:0000313" key="9">
    <source>
        <dbReference type="EMBL" id="MBB5720651.1"/>
    </source>
</evidence>
<dbReference type="AlphaFoldDB" id="A0A7W9BHP8"/>
<keyword evidence="6" id="KW-0482">Metalloprotease</keyword>
<dbReference type="Pfam" id="PF01551">
    <property type="entry name" value="Peptidase_M23"/>
    <property type="match status" value="1"/>
</dbReference>
<dbReference type="RefSeq" id="WP_183524350.1">
    <property type="nucleotide sequence ID" value="NZ_JACIJM010000001.1"/>
</dbReference>
<evidence type="ECO:0000256" key="6">
    <source>
        <dbReference type="ARBA" id="ARBA00023049"/>
    </source>
</evidence>
<comment type="caution">
    <text evidence="9">The sequence shown here is derived from an EMBL/GenBank/DDBJ whole genome shotgun (WGS) entry which is preliminary data.</text>
</comment>
<dbReference type="PANTHER" id="PTHR21666:SF288">
    <property type="entry name" value="CELL DIVISION PROTEIN YTFB"/>
    <property type="match status" value="1"/>
</dbReference>
<dbReference type="PANTHER" id="PTHR21666">
    <property type="entry name" value="PEPTIDASE-RELATED"/>
    <property type="match status" value="1"/>
</dbReference>
<dbReference type="InterPro" id="IPR050570">
    <property type="entry name" value="Cell_wall_metabolism_enzyme"/>
</dbReference>
<evidence type="ECO:0000313" key="10">
    <source>
        <dbReference type="Proteomes" id="UP000535415"/>
    </source>
</evidence>
<dbReference type="SUPFAM" id="SSF51261">
    <property type="entry name" value="Duplicated hybrid motif"/>
    <property type="match status" value="1"/>
</dbReference>
<comment type="cofactor">
    <cofactor evidence="1">
        <name>Zn(2+)</name>
        <dbReference type="ChEBI" id="CHEBI:29105"/>
    </cofactor>
</comment>
<dbReference type="GO" id="GO:0006508">
    <property type="term" value="P:proteolysis"/>
    <property type="evidence" value="ECO:0007669"/>
    <property type="project" value="UniProtKB-KW"/>
</dbReference>
<evidence type="ECO:0000256" key="5">
    <source>
        <dbReference type="ARBA" id="ARBA00022833"/>
    </source>
</evidence>
<evidence type="ECO:0000256" key="7">
    <source>
        <dbReference type="SAM" id="SignalP"/>
    </source>
</evidence>
<evidence type="ECO:0000259" key="8">
    <source>
        <dbReference type="Pfam" id="PF01551"/>
    </source>
</evidence>
<dbReference type="GO" id="GO:0046872">
    <property type="term" value="F:metal ion binding"/>
    <property type="evidence" value="ECO:0007669"/>
    <property type="project" value="UniProtKB-KW"/>
</dbReference>
<feature type="signal peptide" evidence="7">
    <location>
        <begin position="1"/>
        <end position="17"/>
    </location>
</feature>